<evidence type="ECO:0000313" key="2">
    <source>
        <dbReference type="Proteomes" id="UP000061018"/>
    </source>
</evidence>
<sequence length="99" mass="11233">MSMAQLVAAGAPELPEGYFYRVHTTSIRSLKVEIREQRRFRSRAVADTWVLDKLEESAEESIVKACARAFKDWQEADAVRASYRAVSEYIGDHDPKGGR</sequence>
<dbReference type="RefSeq" id="WP_159042015.1">
    <property type="nucleotide sequence ID" value="NZ_CP012382.1"/>
</dbReference>
<dbReference type="AlphaFoldDB" id="A0A0K2B210"/>
<evidence type="ECO:0000313" key="1">
    <source>
        <dbReference type="EMBL" id="AKZ59181.1"/>
    </source>
</evidence>
<protein>
    <submittedName>
        <fullName evidence="1">Uncharacterized protein</fullName>
    </submittedName>
</protein>
<proteinExistence type="predicted"/>
<organism evidence="1 2">
    <name type="scientific">Streptomyces ambofaciens (strain ATCC 23877 / 3486 / DSM 40053 / JCM 4204 / NBRC 12836 / NRRL B-2516)</name>
    <dbReference type="NCBI Taxonomy" id="278992"/>
    <lineage>
        <taxon>Bacteria</taxon>
        <taxon>Bacillati</taxon>
        <taxon>Actinomycetota</taxon>
        <taxon>Actinomycetes</taxon>
        <taxon>Kitasatosporales</taxon>
        <taxon>Streptomycetaceae</taxon>
        <taxon>Streptomyces</taxon>
    </lineage>
</organism>
<dbReference type="KEGG" id="samb:SAM23877_6136"/>
<gene>
    <name evidence="1" type="ORF">SAM23877_6136</name>
</gene>
<dbReference type="EMBL" id="CP012382">
    <property type="protein sequence ID" value="AKZ59181.1"/>
    <property type="molecule type" value="Genomic_DNA"/>
</dbReference>
<accession>A0A0K2B210</accession>
<name>A0A0K2B210_STRA7</name>
<reference evidence="2" key="1">
    <citation type="journal article" date="2015" name="J. Biotechnol.">
        <title>Complete genome sequence of Streptomyces ambofaciens ATCC 23877, the spiramycin producer.</title>
        <authorList>
            <person name="Thibessard A."/>
            <person name="Haas D."/>
            <person name="Gerbaud C."/>
            <person name="Aigle B."/>
            <person name="Lautru S."/>
            <person name="Pernodet J.L."/>
            <person name="Leblond P."/>
        </authorList>
    </citation>
    <scope>NUCLEOTIDE SEQUENCE [LARGE SCALE GENOMIC DNA]</scope>
    <source>
        <strain evidence="2">ATCC 23877 / 3486 / DSM 40053 / JCM 4204 / NBRC 12836 / NRRL B-2516</strain>
    </source>
</reference>
<dbReference type="Proteomes" id="UP000061018">
    <property type="component" value="Chromosome"/>
</dbReference>